<keyword evidence="1" id="KW-1133">Transmembrane helix</keyword>
<evidence type="ECO:0000313" key="3">
    <source>
        <dbReference type="EMBL" id="KDQ56078.1"/>
    </source>
</evidence>
<proteinExistence type="predicted"/>
<reference evidence="4" key="1">
    <citation type="journal article" date="2014" name="Proc. Natl. Acad. Sci. U.S.A.">
        <title>Extensive sampling of basidiomycete genomes demonstrates inadequacy of the white-rot/brown-rot paradigm for wood decay fungi.</title>
        <authorList>
            <person name="Riley R."/>
            <person name="Salamov A.A."/>
            <person name="Brown D.W."/>
            <person name="Nagy L.G."/>
            <person name="Floudas D."/>
            <person name="Held B.W."/>
            <person name="Levasseur A."/>
            <person name="Lombard V."/>
            <person name="Morin E."/>
            <person name="Otillar R."/>
            <person name="Lindquist E.A."/>
            <person name="Sun H."/>
            <person name="LaButti K.M."/>
            <person name="Schmutz J."/>
            <person name="Jabbour D."/>
            <person name="Luo H."/>
            <person name="Baker S.E."/>
            <person name="Pisabarro A.G."/>
            <person name="Walton J.D."/>
            <person name="Blanchette R.A."/>
            <person name="Henrissat B."/>
            <person name="Martin F."/>
            <person name="Cullen D."/>
            <person name="Hibbett D.S."/>
            <person name="Grigoriev I.V."/>
        </authorList>
    </citation>
    <scope>NUCLEOTIDE SEQUENCE [LARGE SCALE GENOMIC DNA]</scope>
    <source>
        <strain evidence="4">MUCL 33604</strain>
    </source>
</reference>
<dbReference type="OrthoDB" id="3038503at2759"/>
<keyword evidence="1" id="KW-0812">Transmembrane</keyword>
<sequence length="224" mass="25732">MEDFDPVGFVHHLQLLHFIQLAATFATVYDHLIVFDQEVELIWKRPGISAKIFFLLTRYYGDGVVIAILILILTEAPSDNATIVLYCKYGLPQYLSGLCKVCIDSPFQGYSGSWNYCRISSCVSTSASKVIMQFRVYALYNRAKWVLALTFTCFMIQIGISMALFALYQDIRGITYPAHSSSFLRFAYFNLFVSYRRQVRYLDKLRDDRDATTYSRDMALSDGI</sequence>
<dbReference type="Pfam" id="PF20151">
    <property type="entry name" value="DUF6533"/>
    <property type="match status" value="1"/>
</dbReference>
<keyword evidence="4" id="KW-1185">Reference proteome</keyword>
<evidence type="ECO:0000259" key="2">
    <source>
        <dbReference type="Pfam" id="PF20151"/>
    </source>
</evidence>
<feature type="transmembrane region" description="Helical" evidence="1">
    <location>
        <begin position="52"/>
        <end position="73"/>
    </location>
</feature>
<dbReference type="AlphaFoldDB" id="A0A067PMQ4"/>
<keyword evidence="1" id="KW-0472">Membrane</keyword>
<dbReference type="Proteomes" id="UP000027265">
    <property type="component" value="Unassembled WGS sequence"/>
</dbReference>
<protein>
    <recommendedName>
        <fullName evidence="2">DUF6533 domain-containing protein</fullName>
    </recommendedName>
</protein>
<gene>
    <name evidence="3" type="ORF">JAAARDRAFT_195297</name>
</gene>
<evidence type="ECO:0000313" key="4">
    <source>
        <dbReference type="Proteomes" id="UP000027265"/>
    </source>
</evidence>
<feature type="domain" description="DUF6533" evidence="2">
    <location>
        <begin position="19"/>
        <end position="60"/>
    </location>
</feature>
<accession>A0A067PMQ4</accession>
<dbReference type="EMBL" id="KL197723">
    <property type="protein sequence ID" value="KDQ56078.1"/>
    <property type="molecule type" value="Genomic_DNA"/>
</dbReference>
<dbReference type="InParanoid" id="A0A067PMQ4"/>
<feature type="transmembrane region" description="Helical" evidence="1">
    <location>
        <begin position="145"/>
        <end position="168"/>
    </location>
</feature>
<dbReference type="HOGENOM" id="CLU_1235186_0_0_1"/>
<dbReference type="InterPro" id="IPR045340">
    <property type="entry name" value="DUF6533"/>
</dbReference>
<name>A0A067PMQ4_9AGAM</name>
<evidence type="ECO:0000256" key="1">
    <source>
        <dbReference type="SAM" id="Phobius"/>
    </source>
</evidence>
<organism evidence="3 4">
    <name type="scientific">Jaapia argillacea MUCL 33604</name>
    <dbReference type="NCBI Taxonomy" id="933084"/>
    <lineage>
        <taxon>Eukaryota</taxon>
        <taxon>Fungi</taxon>
        <taxon>Dikarya</taxon>
        <taxon>Basidiomycota</taxon>
        <taxon>Agaricomycotina</taxon>
        <taxon>Agaricomycetes</taxon>
        <taxon>Agaricomycetidae</taxon>
        <taxon>Jaapiales</taxon>
        <taxon>Jaapiaceae</taxon>
        <taxon>Jaapia</taxon>
    </lineage>
</organism>